<dbReference type="SUPFAM" id="SSF53649">
    <property type="entry name" value="Alkaline phosphatase-like"/>
    <property type="match status" value="1"/>
</dbReference>
<evidence type="ECO:0000313" key="2">
    <source>
        <dbReference type="EMBL" id="SFJ46326.1"/>
    </source>
</evidence>
<dbReference type="PANTHER" id="PTHR10151:SF120">
    <property type="entry name" value="BIS(5'-ADENOSYL)-TRIPHOSPHATASE"/>
    <property type="match status" value="1"/>
</dbReference>
<dbReference type="RefSeq" id="WP_005576942.1">
    <property type="nucleotide sequence ID" value="NZ_FORO01000031.1"/>
</dbReference>
<sequence>MTDTTAETNLEVLVVGLDAACRPVLESLFESGTVPTIQRVFESGVDGPLESQIPPWTASAWPSLYTGKNPGKHGVFDFLSFDGYDWNVVNSSHVRERPVWELLSEHGFTSVVVNLPVTHPARKFDGALIPGMTAPEGPDCHPEGVLADVEMAVGDYRIYPQSGPEPDGSIEGYERTVQCRGAAFRYLCQRLKPEFGFLQFQVTDSVFHERLGDMDAVEAVYAAVDRQLAETLAETDPDNVLIVSDHGMGEVSGHEFRVNEFLRENGYLTSRKDGNGMPTWSKSWENDLLEGEDAGQYETSLPEKAMTVAARFGVTTQRIAGTLERVGLKESIGRRVPNDLIRAASEQVDFPNSQVYMRSKSELGVRINLEGREPDGVVPEVEYERVREEVIEELASVQTPDGEPMFEAVEPRETYFEGPHLEQAPDVVTVPAAFDNAVDADLGTELFGEPRQPWNHKRTGIVAASGPAFEDRSLEGSEPTIFDVAPTICALFDVPIDAAMDGEPLPIVEAGPETEYPAYEPDAPTATEDGVVEDRLSDLGYL</sequence>
<accession>A0A1I3RMC5</accession>
<evidence type="ECO:0000256" key="1">
    <source>
        <dbReference type="SAM" id="MobiDB-lite"/>
    </source>
</evidence>
<dbReference type="OMA" id="SVFHERP"/>
<keyword evidence="2" id="KW-0378">Hydrolase</keyword>
<dbReference type="AlphaFoldDB" id="A0A1I3RMC5"/>
<protein>
    <submittedName>
        <fullName evidence="2">Predicted phosphohydrolase or phosphomutase, AlkP superfamily</fullName>
    </submittedName>
</protein>
<dbReference type="PANTHER" id="PTHR10151">
    <property type="entry name" value="ECTONUCLEOTIDE PYROPHOSPHATASE/PHOSPHODIESTERASE"/>
    <property type="match status" value="1"/>
</dbReference>
<dbReference type="GeneID" id="14209277"/>
<gene>
    <name evidence="2" type="ORF">SAMN05443661_13134</name>
</gene>
<proteinExistence type="predicted"/>
<organism evidence="2 3">
    <name type="scientific">Natronobacterium gregoryi</name>
    <dbReference type="NCBI Taxonomy" id="44930"/>
    <lineage>
        <taxon>Archaea</taxon>
        <taxon>Methanobacteriati</taxon>
        <taxon>Methanobacteriota</taxon>
        <taxon>Stenosarchaea group</taxon>
        <taxon>Halobacteria</taxon>
        <taxon>Halobacteriales</taxon>
        <taxon>Natrialbaceae</taxon>
        <taxon>Natronobacterium</taxon>
    </lineage>
</organism>
<dbReference type="Gene3D" id="3.40.720.10">
    <property type="entry name" value="Alkaline Phosphatase, subunit A"/>
    <property type="match status" value="1"/>
</dbReference>
<feature type="region of interest" description="Disordered" evidence="1">
    <location>
        <begin position="514"/>
        <end position="542"/>
    </location>
</feature>
<dbReference type="InterPro" id="IPR002591">
    <property type="entry name" value="Phosphodiest/P_Trfase"/>
</dbReference>
<dbReference type="Pfam" id="PF01663">
    <property type="entry name" value="Phosphodiest"/>
    <property type="match status" value="1"/>
</dbReference>
<dbReference type="OrthoDB" id="33550at2157"/>
<evidence type="ECO:0000313" key="3">
    <source>
        <dbReference type="Proteomes" id="UP000182829"/>
    </source>
</evidence>
<dbReference type="Proteomes" id="UP000182829">
    <property type="component" value="Unassembled WGS sequence"/>
</dbReference>
<dbReference type="GO" id="GO:0016787">
    <property type="term" value="F:hydrolase activity"/>
    <property type="evidence" value="ECO:0007669"/>
    <property type="project" value="UniProtKB-KW"/>
</dbReference>
<dbReference type="InterPro" id="IPR017850">
    <property type="entry name" value="Alkaline_phosphatase_core_sf"/>
</dbReference>
<dbReference type="EMBL" id="FORO01000031">
    <property type="protein sequence ID" value="SFJ46326.1"/>
    <property type="molecule type" value="Genomic_DNA"/>
</dbReference>
<feature type="compositionally biased region" description="Basic and acidic residues" evidence="1">
    <location>
        <begin position="532"/>
        <end position="542"/>
    </location>
</feature>
<name>A0A1I3RMC5_9EURY</name>
<reference evidence="2 3" key="1">
    <citation type="submission" date="2016-10" db="EMBL/GenBank/DDBJ databases">
        <authorList>
            <person name="de Groot N.N."/>
        </authorList>
    </citation>
    <scope>NUCLEOTIDE SEQUENCE [LARGE SCALE GENOMIC DNA]</scope>
    <source>
        <strain evidence="2 3">SP2</strain>
    </source>
</reference>